<proteinExistence type="inferred from homology"/>
<keyword evidence="2" id="KW-0813">Transport</keyword>
<dbReference type="PANTHER" id="PTHR16092:SF14">
    <property type="entry name" value="EXOCYST COMPLEX COMPONENT 1 ISOFORM X1"/>
    <property type="match status" value="1"/>
</dbReference>
<dbReference type="PANTHER" id="PTHR16092">
    <property type="entry name" value="SEC3/SYNTAXIN-RELATED"/>
    <property type="match status" value="1"/>
</dbReference>
<evidence type="ECO:0000256" key="3">
    <source>
        <dbReference type="ARBA" id="ARBA00022483"/>
    </source>
</evidence>
<feature type="domain" description="Exocyst complex component Sec3 PIP2-binding N-terminal" evidence="6">
    <location>
        <begin position="31"/>
        <end position="121"/>
    </location>
</feature>
<reference evidence="7" key="1">
    <citation type="submission" date="2015-12" db="EMBL/GenBank/DDBJ databases">
        <title>De novo transcriptome assembly of four potential Pierce s Disease insect vectors from Arizona vineyards.</title>
        <authorList>
            <person name="Tassone E.E."/>
        </authorList>
    </citation>
    <scope>NUCLEOTIDE SEQUENCE</scope>
</reference>
<dbReference type="AlphaFoldDB" id="A0A1B6DX26"/>
<dbReference type="InterPro" id="IPR019160">
    <property type="entry name" value="Sec3_CC"/>
</dbReference>
<dbReference type="SMART" id="SM01313">
    <property type="entry name" value="Sec3-PIP2_bind"/>
    <property type="match status" value="1"/>
</dbReference>
<keyword evidence="4 5" id="KW-0175">Coiled coil</keyword>
<dbReference type="Pfam" id="PF15277">
    <property type="entry name" value="Sec3-PIP2_bind"/>
    <property type="match status" value="1"/>
</dbReference>
<protein>
    <recommendedName>
        <fullName evidence="6">Exocyst complex component Sec3 PIP2-binding N-terminal domain-containing protein</fullName>
    </recommendedName>
</protein>
<name>A0A1B6DX26_9HEMI</name>
<sequence length="893" mass="103288">MAAIRHALQHEVFQPCDERLLAFVHVSKALKKKKTSFLCISITKETPLVVNIYQVKKTDKNVLKKKRSWNLSALTLVDGKTPSVDTHEFDLYFDKAYKWHANNIQERQCFLVVLWKQCSSYSLKERPEFKNLPKEWTSGELSAGQTPSQAVTLGEIEVVESEDYQALTEREELDLQQLMSQCDYAVSNAETFMETLARDLSVLDGENVQSVLASEKQVSQLMSQLDIAINEVDRVEAQLNSYDNILCHIRNTMEKMEEKNMLIEIANINNQKLLNELEKVVYQLELSSKHQTALVDADLTSKQGLTDAIAAGKALQAVMNAEIHPALVRLAAVQEQKKRFDKWKSKFSQIITRHLNNLFIHLGNDTGEQVPTHLSLPKHGSIHKELMVYTELMHWSKVMDRKAYNALARVYTTSLGKLYERDIRQFLEDAKQQIAGVNVVSAIPREELNSRIQGAHWGLLGLERDQWGTDYDVTERLRFDQVIEKVLAQLEPVCLSEQNFCVSFFQLDVLSPTTKNTQTTLDGINLENKVDVEPVILPQKRIEKQVNEEVRRMMGEIFGCIETELMAFITYHEKVDSMHDFRQKILIKRQGELTADVAEPQISCTSQLYCMYALVRLSQHVMSAQDTGSFLSMTFGSILVQVKRSYDRYMQTQCKSIEDTKVNRKSKCGILPFVANFEEFAQTAETIFKDTERRTDLDKWYIKLVTTMFEVIPAIANDHHKTPPEVIKMENFHHLFSLLSQLKISVLDTQRKDAKQKYNDALKSYVTRYFGRPLEKLNQFFDGVQAKVAQGVKESEISYQMAFSKQELRRVIREYPGREVKKGLDHLYKKVEKHLCEEENLLQVVWREMQKEFIQQYKYIEDLVQRCYPGSMINLEFSIEDILQFFSEIARSH</sequence>
<evidence type="ECO:0000313" key="7">
    <source>
        <dbReference type="EMBL" id="JAS30232.1"/>
    </source>
</evidence>
<evidence type="ECO:0000256" key="2">
    <source>
        <dbReference type="ARBA" id="ARBA00022448"/>
    </source>
</evidence>
<dbReference type="GO" id="GO:0000145">
    <property type="term" value="C:exocyst"/>
    <property type="evidence" value="ECO:0007669"/>
    <property type="project" value="InterPro"/>
</dbReference>
<dbReference type="EMBL" id="GEDC01007066">
    <property type="protein sequence ID" value="JAS30232.1"/>
    <property type="molecule type" value="Transcribed_RNA"/>
</dbReference>
<comment type="similarity">
    <text evidence="1">Belongs to the SEC3 family.</text>
</comment>
<gene>
    <name evidence="7" type="ORF">g.7307</name>
</gene>
<dbReference type="Pfam" id="PF09763">
    <property type="entry name" value="Sec3_CC"/>
    <property type="match status" value="1"/>
</dbReference>
<dbReference type="GO" id="GO:0005546">
    <property type="term" value="F:phosphatidylinositol-4,5-bisphosphate binding"/>
    <property type="evidence" value="ECO:0007669"/>
    <property type="project" value="TreeGrafter"/>
</dbReference>
<dbReference type="GO" id="GO:0005886">
    <property type="term" value="C:plasma membrane"/>
    <property type="evidence" value="ECO:0007669"/>
    <property type="project" value="TreeGrafter"/>
</dbReference>
<dbReference type="GO" id="GO:0006893">
    <property type="term" value="P:Golgi to plasma membrane transport"/>
    <property type="evidence" value="ECO:0007669"/>
    <property type="project" value="TreeGrafter"/>
</dbReference>
<dbReference type="InterPro" id="IPR048628">
    <property type="entry name" value="Sec3_C"/>
</dbReference>
<evidence type="ECO:0000256" key="1">
    <source>
        <dbReference type="ARBA" id="ARBA00006518"/>
    </source>
</evidence>
<dbReference type="CDD" id="cd14683">
    <property type="entry name" value="PH-EXOC1"/>
    <property type="match status" value="1"/>
</dbReference>
<dbReference type="Pfam" id="PF20654">
    <property type="entry name" value="Sec3_C-term"/>
    <property type="match status" value="1"/>
</dbReference>
<organism evidence="7">
    <name type="scientific">Clastoptera arizonana</name>
    <name type="common">Arizona spittle bug</name>
    <dbReference type="NCBI Taxonomy" id="38151"/>
    <lineage>
        <taxon>Eukaryota</taxon>
        <taxon>Metazoa</taxon>
        <taxon>Ecdysozoa</taxon>
        <taxon>Arthropoda</taxon>
        <taxon>Hexapoda</taxon>
        <taxon>Insecta</taxon>
        <taxon>Pterygota</taxon>
        <taxon>Neoptera</taxon>
        <taxon>Paraneoptera</taxon>
        <taxon>Hemiptera</taxon>
        <taxon>Auchenorrhyncha</taxon>
        <taxon>Cercopoidea</taxon>
        <taxon>Clastopteridae</taxon>
        <taxon>Clastoptera</taxon>
    </lineage>
</organism>
<dbReference type="GO" id="GO:0006887">
    <property type="term" value="P:exocytosis"/>
    <property type="evidence" value="ECO:0007669"/>
    <property type="project" value="UniProtKB-KW"/>
</dbReference>
<evidence type="ECO:0000256" key="4">
    <source>
        <dbReference type="ARBA" id="ARBA00023054"/>
    </source>
</evidence>
<dbReference type="Gene3D" id="2.30.29.90">
    <property type="match status" value="1"/>
</dbReference>
<feature type="coiled-coil region" evidence="5">
    <location>
        <begin position="218"/>
        <end position="276"/>
    </location>
</feature>
<evidence type="ECO:0000259" key="6">
    <source>
        <dbReference type="SMART" id="SM01313"/>
    </source>
</evidence>
<accession>A0A1B6DX26</accession>
<keyword evidence="3" id="KW-0268">Exocytosis</keyword>
<evidence type="ECO:0000256" key="5">
    <source>
        <dbReference type="SAM" id="Coils"/>
    </source>
</evidence>
<dbReference type="InterPro" id="IPR028258">
    <property type="entry name" value="Sec3-PIP2_bind"/>
</dbReference>